<dbReference type="Gramene" id="Solyc09g011023.1.1">
    <property type="protein sequence ID" value="Solyc09g011023.1.1"/>
    <property type="gene ID" value="Solyc09g011023.1"/>
</dbReference>
<dbReference type="EnsemblPlants" id="Solyc09g011023.1.1">
    <property type="protein sequence ID" value="Solyc09g011023.1.1"/>
    <property type="gene ID" value="Solyc09g011023.1"/>
</dbReference>
<evidence type="ECO:0000313" key="2">
    <source>
        <dbReference type="Proteomes" id="UP000004994"/>
    </source>
</evidence>
<proteinExistence type="predicted"/>
<sequence length="89" mass="9883">MTDTLADDSSASASDNLRLVQAVSAHCFSFSPSAFLFCCTISVSAYPPVQRQSKLIQELGWNRATHEILWIQNLQKKSLETNPPTSPRE</sequence>
<evidence type="ECO:0000313" key="1">
    <source>
        <dbReference type="EnsemblPlants" id="Solyc09g011023.1.1"/>
    </source>
</evidence>
<protein>
    <submittedName>
        <fullName evidence="1">Uncharacterized protein</fullName>
    </submittedName>
</protein>
<reference evidence="1" key="2">
    <citation type="submission" date="2019-01" db="UniProtKB">
        <authorList>
            <consortium name="EnsemblPlants"/>
        </authorList>
    </citation>
    <scope>IDENTIFICATION</scope>
    <source>
        <strain evidence="1">cv. Heinz 1706</strain>
    </source>
</reference>
<organism evidence="1">
    <name type="scientific">Solanum lycopersicum</name>
    <name type="common">Tomato</name>
    <name type="synonym">Lycopersicon esculentum</name>
    <dbReference type="NCBI Taxonomy" id="4081"/>
    <lineage>
        <taxon>Eukaryota</taxon>
        <taxon>Viridiplantae</taxon>
        <taxon>Streptophyta</taxon>
        <taxon>Embryophyta</taxon>
        <taxon>Tracheophyta</taxon>
        <taxon>Spermatophyta</taxon>
        <taxon>Magnoliopsida</taxon>
        <taxon>eudicotyledons</taxon>
        <taxon>Gunneridae</taxon>
        <taxon>Pentapetalae</taxon>
        <taxon>asterids</taxon>
        <taxon>lamiids</taxon>
        <taxon>Solanales</taxon>
        <taxon>Solanaceae</taxon>
        <taxon>Solanoideae</taxon>
        <taxon>Solaneae</taxon>
        <taxon>Solanum</taxon>
        <taxon>Solanum subgen. Lycopersicon</taxon>
    </lineage>
</organism>
<dbReference type="InParanoid" id="A0A3Q7HYD4"/>
<dbReference type="Proteomes" id="UP000004994">
    <property type="component" value="Chromosome 9"/>
</dbReference>
<reference evidence="1" key="1">
    <citation type="journal article" date="2012" name="Nature">
        <title>The tomato genome sequence provides insights into fleshy fruit evolution.</title>
        <authorList>
            <consortium name="Tomato Genome Consortium"/>
        </authorList>
    </citation>
    <scope>NUCLEOTIDE SEQUENCE [LARGE SCALE GENOMIC DNA]</scope>
    <source>
        <strain evidence="1">cv. Heinz 1706</strain>
    </source>
</reference>
<accession>A0A3Q7HYD4</accession>
<dbReference type="AlphaFoldDB" id="A0A3Q7HYD4"/>
<name>A0A3Q7HYD4_SOLLC</name>
<keyword evidence="2" id="KW-1185">Reference proteome</keyword>